<gene>
    <name evidence="2" type="ORF">BVRB_026920</name>
</gene>
<name>A0A0J8B1X7_BETVV</name>
<dbReference type="Proteomes" id="UP000035740">
    <property type="component" value="Unassembled WGS sequence"/>
</dbReference>
<evidence type="ECO:0000313" key="2">
    <source>
        <dbReference type="EMBL" id="KMS93887.1"/>
    </source>
</evidence>
<reference evidence="2 3" key="1">
    <citation type="journal article" date="2014" name="Nature">
        <title>The genome of the recently domesticated crop plant sugar beet (Beta vulgaris).</title>
        <authorList>
            <person name="Dohm J.C."/>
            <person name="Minoche A.E."/>
            <person name="Holtgrawe D."/>
            <person name="Capella-Gutierrez S."/>
            <person name="Zakrzewski F."/>
            <person name="Tafer H."/>
            <person name="Rupp O."/>
            <person name="Sorensen T.R."/>
            <person name="Stracke R."/>
            <person name="Reinhardt R."/>
            <person name="Goesmann A."/>
            <person name="Kraft T."/>
            <person name="Schulz B."/>
            <person name="Stadler P.F."/>
            <person name="Schmidt T."/>
            <person name="Gabaldon T."/>
            <person name="Lehrach H."/>
            <person name="Weisshaar B."/>
            <person name="Himmelbauer H."/>
        </authorList>
    </citation>
    <scope>NUCLEOTIDE SEQUENCE [LARGE SCALE GENOMIC DNA]</scope>
    <source>
        <tissue evidence="2">Taproot</tissue>
    </source>
</reference>
<evidence type="ECO:0000313" key="3">
    <source>
        <dbReference type="Proteomes" id="UP000035740"/>
    </source>
</evidence>
<sequence length="135" mass="14336">MQFRLAMVSRMPIKRSIGMPRLVSSLGTLGLRQQSLKLPVTRRAFGYPPQALQPSPANSTFTLLGAGGLMLSTYLILNHALNQHDESVSAGTKAVITPSVHNYLKGTYTYVAGGLAITAASAVGAFRSGVCTTNR</sequence>
<accession>A0A0J8B1X7</accession>
<keyword evidence="1" id="KW-1133">Transmembrane helix</keyword>
<evidence type="ECO:0000256" key="1">
    <source>
        <dbReference type="SAM" id="Phobius"/>
    </source>
</evidence>
<keyword evidence="1" id="KW-0472">Membrane</keyword>
<dbReference type="AlphaFoldDB" id="A0A0J8B1X7"/>
<dbReference type="Gramene" id="KMS93887">
    <property type="protein sequence ID" value="KMS93887"/>
    <property type="gene ID" value="BVRB_026920"/>
</dbReference>
<proteinExistence type="predicted"/>
<keyword evidence="3" id="KW-1185">Reference proteome</keyword>
<keyword evidence="1" id="KW-0812">Transmembrane</keyword>
<feature type="transmembrane region" description="Helical" evidence="1">
    <location>
        <begin position="59"/>
        <end position="77"/>
    </location>
</feature>
<organism evidence="2 3">
    <name type="scientific">Beta vulgaris subsp. vulgaris</name>
    <name type="common">Beet</name>
    <dbReference type="NCBI Taxonomy" id="3555"/>
    <lineage>
        <taxon>Eukaryota</taxon>
        <taxon>Viridiplantae</taxon>
        <taxon>Streptophyta</taxon>
        <taxon>Embryophyta</taxon>
        <taxon>Tracheophyta</taxon>
        <taxon>Spermatophyta</taxon>
        <taxon>Magnoliopsida</taxon>
        <taxon>eudicotyledons</taxon>
        <taxon>Gunneridae</taxon>
        <taxon>Pentapetalae</taxon>
        <taxon>Caryophyllales</taxon>
        <taxon>Chenopodiaceae</taxon>
        <taxon>Betoideae</taxon>
        <taxon>Beta</taxon>
    </lineage>
</organism>
<dbReference type="EMBL" id="KQ098014">
    <property type="protein sequence ID" value="KMS93887.1"/>
    <property type="molecule type" value="Genomic_DNA"/>
</dbReference>
<protein>
    <submittedName>
        <fullName evidence="2">Uncharacterized protein</fullName>
    </submittedName>
</protein>